<dbReference type="GO" id="GO:0005829">
    <property type="term" value="C:cytosol"/>
    <property type="evidence" value="ECO:0007669"/>
    <property type="project" value="TreeGrafter"/>
</dbReference>
<feature type="region of interest" description="Disordered" evidence="4">
    <location>
        <begin position="75"/>
        <end position="137"/>
    </location>
</feature>
<keyword evidence="2 3" id="KW-0040">ANK repeat</keyword>
<feature type="compositionally biased region" description="Polar residues" evidence="4">
    <location>
        <begin position="20"/>
        <end position="35"/>
    </location>
</feature>
<feature type="compositionally biased region" description="Polar residues" evidence="4">
    <location>
        <begin position="1158"/>
        <end position="1176"/>
    </location>
</feature>
<protein>
    <submittedName>
        <fullName evidence="5">Uncharacterized protein</fullName>
    </submittedName>
</protein>
<feature type="region of interest" description="Disordered" evidence="4">
    <location>
        <begin position="1101"/>
        <end position="1280"/>
    </location>
</feature>
<dbReference type="OrthoDB" id="10254947at2759"/>
<dbReference type="SUPFAM" id="SSF48403">
    <property type="entry name" value="Ankyrin repeat"/>
    <property type="match status" value="1"/>
</dbReference>
<dbReference type="EMBL" id="PZQS01000007">
    <property type="protein sequence ID" value="PVD27248.1"/>
    <property type="molecule type" value="Genomic_DNA"/>
</dbReference>
<evidence type="ECO:0000313" key="5">
    <source>
        <dbReference type="EMBL" id="PVD27248.1"/>
    </source>
</evidence>
<evidence type="ECO:0000256" key="2">
    <source>
        <dbReference type="ARBA" id="ARBA00023043"/>
    </source>
</evidence>
<name>A0A2T7P1F0_POMCA</name>
<feature type="region of interest" description="Disordered" evidence="4">
    <location>
        <begin position="1"/>
        <end position="38"/>
    </location>
</feature>
<feature type="region of interest" description="Disordered" evidence="4">
    <location>
        <begin position="363"/>
        <end position="382"/>
    </location>
</feature>
<evidence type="ECO:0000313" key="6">
    <source>
        <dbReference type="Proteomes" id="UP000245119"/>
    </source>
</evidence>
<dbReference type="AlphaFoldDB" id="A0A2T7P1F0"/>
<gene>
    <name evidence="5" type="ORF">C0Q70_12403</name>
</gene>
<feature type="compositionally biased region" description="Low complexity" evidence="4">
    <location>
        <begin position="431"/>
        <end position="445"/>
    </location>
</feature>
<keyword evidence="6" id="KW-1185">Reference proteome</keyword>
<evidence type="ECO:0000256" key="3">
    <source>
        <dbReference type="PROSITE-ProRule" id="PRU00023"/>
    </source>
</evidence>
<dbReference type="GO" id="GO:0051059">
    <property type="term" value="F:NF-kappaB binding"/>
    <property type="evidence" value="ECO:0007669"/>
    <property type="project" value="TreeGrafter"/>
</dbReference>
<keyword evidence="1" id="KW-0677">Repeat</keyword>
<accession>A0A2T7P1F0</accession>
<dbReference type="STRING" id="400727.A0A2T7P1F0"/>
<evidence type="ECO:0000256" key="1">
    <source>
        <dbReference type="ARBA" id="ARBA00022737"/>
    </source>
</evidence>
<feature type="repeat" description="ANK" evidence="3">
    <location>
        <begin position="639"/>
        <end position="671"/>
    </location>
</feature>
<feature type="compositionally biased region" description="Low complexity" evidence="4">
    <location>
        <begin position="122"/>
        <end position="137"/>
    </location>
</feature>
<feature type="region of interest" description="Disordered" evidence="4">
    <location>
        <begin position="408"/>
        <end position="453"/>
    </location>
</feature>
<dbReference type="Gene3D" id="1.25.40.20">
    <property type="entry name" value="Ankyrin repeat-containing domain"/>
    <property type="match status" value="1"/>
</dbReference>
<dbReference type="GO" id="GO:0071356">
    <property type="term" value="P:cellular response to tumor necrosis factor"/>
    <property type="evidence" value="ECO:0007669"/>
    <property type="project" value="TreeGrafter"/>
</dbReference>
<feature type="compositionally biased region" description="Basic and acidic residues" evidence="4">
    <location>
        <begin position="1144"/>
        <end position="1157"/>
    </location>
</feature>
<proteinExistence type="predicted"/>
<dbReference type="PROSITE" id="PS50088">
    <property type="entry name" value="ANK_REPEAT"/>
    <property type="match status" value="3"/>
</dbReference>
<feature type="region of interest" description="Disordered" evidence="4">
    <location>
        <begin position="184"/>
        <end position="213"/>
    </location>
</feature>
<sequence>MTVTVQKFQGNRPRIDGKYWTTSATPQGVTTTARSTMDPKEIEDRMAAAEALSSLGLPATFPGANTTVPAISILQTDSEPAGEKIQSVKSRTKERGRGKSEQRETGRETKSRSSRGRGRGRGSATTESGGSGNSVSSVTLNVPQVSVPHVLPISSLPSSALGHFSLPLTSITDSAHVQIVHAANATRGRRKNTKNVGKGEKTSQAGTTQQQIGLRGGPGVAFHLAGSQGFEHTLSDRTNLHTGAHIIPVVSFASLATTAAAAPQGHLSDAEQFPRITPVQSAAVALPTTVAATCLPVSAASGSGTPENLPSLSLSVTLPSVSLGSIGLTSLPSIPNLPSLPNAIASLQLNSTVQTPLLPDLLSPEAQLSPQPRDSSDKSLPLKKRKIVESVSGTPLPSTFLSISSATSPVASPQTLPTTSSFPPISQPSVTTTATAKAETPTPSTIDGPAETAEKQIETPAQVVSPGPTPAALLSQVLPPAISLQLLSEINTAITPDEDGDLPLHIAVVHENDMMVKKLIQLMGLVYRSVDRYNKQQQTPLHLAIKLAYLPGIQLLLDAGADPNLVDSSGSTSIHMAVQGRDPDCLEALLQWSKHRCDLNYRNFEGMAPLHTAVMNNDIELVKKLLDHGADINIMDGKSGRTVLFHAAEGNQKPIVELLLRRGADPEIANYAGVIPTMAAQGRSHTSVARILARAVDEGLDDVGEDMETQSPPALEIAVSEDSSDSSKPAAMDRVKGSMAGVLSDMAARVSSAQSQSRSQALSSGKSYVQLKGQTLSTNEGQGESTTGVATATLHPGAKLPSQSVLQENCVVDGKIKQNFKLGPSPEEATILKDSTMKDHLNIPIHKEGDAPRLNMGMLGPNACSMDVDESGVPQASLAKVIQNLIIKAWTEKQNGGENAEARESPKPVVTSAPATALQARLAGLTSVTPGVSQVGMVTTPAEHSLKLVPISEQSAVRVSSFTPVMPVVASPSAAVSDKVSSGVLGTLPSVAHTQATRPLFLFRSSTNDPSGSSGGSVELRHVTPDDLLALRQSPTNSVRPSLNTQPSSFQHLRSFLASSGIPLSRMNALPSENSQSKAAANHIIPDNLGVVKAFYEPDDVADQPKDYSLKSRKGEGTSVVKSDSEPVKNWSGGKQSGIAAFSEHSKEKSSVEKTDVESASNVVAGQGKNSTSDPTNPEKGKKTKSKASRSKQNATEKKVKRESKLNILPAEGASSSTGMQSEVGSLVSEQNGRLTSRKSCTHSDPATHPMVLFSSQQNTAASKVDPQSSIPKEQPMEMG</sequence>
<feature type="compositionally biased region" description="Polar residues" evidence="4">
    <location>
        <begin position="408"/>
        <end position="430"/>
    </location>
</feature>
<dbReference type="Pfam" id="PF12796">
    <property type="entry name" value="Ank_2"/>
    <property type="match status" value="2"/>
</dbReference>
<feature type="compositionally biased region" description="Basic and acidic residues" evidence="4">
    <location>
        <begin position="1103"/>
        <end position="1116"/>
    </location>
</feature>
<feature type="repeat" description="ANK" evidence="3">
    <location>
        <begin position="605"/>
        <end position="637"/>
    </location>
</feature>
<dbReference type="SMART" id="SM00248">
    <property type="entry name" value="ANK"/>
    <property type="match status" value="5"/>
</dbReference>
<dbReference type="Proteomes" id="UP000245119">
    <property type="component" value="Linkage Group LG7"/>
</dbReference>
<evidence type="ECO:0000256" key="4">
    <source>
        <dbReference type="SAM" id="MobiDB-lite"/>
    </source>
</evidence>
<feature type="compositionally biased region" description="Basic and acidic residues" evidence="4">
    <location>
        <begin position="91"/>
        <end position="111"/>
    </location>
</feature>
<feature type="repeat" description="ANK" evidence="3">
    <location>
        <begin position="536"/>
        <end position="568"/>
    </location>
</feature>
<feature type="compositionally biased region" description="Polar residues" evidence="4">
    <location>
        <begin position="202"/>
        <end position="212"/>
    </location>
</feature>
<comment type="caution">
    <text evidence="5">The sequence shown here is derived from an EMBL/GenBank/DDBJ whole genome shotgun (WGS) entry which is preliminary data.</text>
</comment>
<dbReference type="PANTHER" id="PTHR46680">
    <property type="entry name" value="NF-KAPPA-B INHIBITOR ALPHA"/>
    <property type="match status" value="1"/>
</dbReference>
<dbReference type="PROSITE" id="PS50297">
    <property type="entry name" value="ANK_REP_REGION"/>
    <property type="match status" value="3"/>
</dbReference>
<reference evidence="5 6" key="1">
    <citation type="submission" date="2018-04" db="EMBL/GenBank/DDBJ databases">
        <title>The genome of golden apple snail Pomacea canaliculata provides insight into stress tolerance and invasive adaptation.</title>
        <authorList>
            <person name="Liu C."/>
            <person name="Liu B."/>
            <person name="Ren Y."/>
            <person name="Zhang Y."/>
            <person name="Wang H."/>
            <person name="Li S."/>
            <person name="Jiang F."/>
            <person name="Yin L."/>
            <person name="Zhang G."/>
            <person name="Qian W."/>
            <person name="Fan W."/>
        </authorList>
    </citation>
    <scope>NUCLEOTIDE SEQUENCE [LARGE SCALE GENOMIC DNA]</scope>
    <source>
        <strain evidence="5">SZHN2017</strain>
        <tissue evidence="5">Muscle</tissue>
    </source>
</reference>
<dbReference type="InterPro" id="IPR002110">
    <property type="entry name" value="Ankyrin_rpt"/>
</dbReference>
<feature type="compositionally biased region" description="Polar residues" evidence="4">
    <location>
        <begin position="1214"/>
        <end position="1235"/>
    </location>
</feature>
<dbReference type="InterPro" id="IPR051070">
    <property type="entry name" value="NF-kappa-B_inhibitor"/>
</dbReference>
<dbReference type="PANTHER" id="PTHR46680:SF2">
    <property type="entry name" value="NF-KAPPA-B INHIBITOR ZETA"/>
    <property type="match status" value="1"/>
</dbReference>
<feature type="compositionally biased region" description="Polar residues" evidence="4">
    <location>
        <begin position="1254"/>
        <end position="1272"/>
    </location>
</feature>
<dbReference type="InterPro" id="IPR036770">
    <property type="entry name" value="Ankyrin_rpt-contain_sf"/>
</dbReference>
<feature type="compositionally biased region" description="Basic and acidic residues" evidence="4">
    <location>
        <begin position="1195"/>
        <end position="1205"/>
    </location>
</feature>
<organism evidence="5 6">
    <name type="scientific">Pomacea canaliculata</name>
    <name type="common">Golden apple snail</name>
    <dbReference type="NCBI Taxonomy" id="400727"/>
    <lineage>
        <taxon>Eukaryota</taxon>
        <taxon>Metazoa</taxon>
        <taxon>Spiralia</taxon>
        <taxon>Lophotrochozoa</taxon>
        <taxon>Mollusca</taxon>
        <taxon>Gastropoda</taxon>
        <taxon>Caenogastropoda</taxon>
        <taxon>Architaenioglossa</taxon>
        <taxon>Ampullarioidea</taxon>
        <taxon>Ampullariidae</taxon>
        <taxon>Pomacea</taxon>
    </lineage>
</organism>